<evidence type="ECO:0000256" key="1">
    <source>
        <dbReference type="ARBA" id="ARBA00022801"/>
    </source>
</evidence>
<dbReference type="EMBL" id="ML739033">
    <property type="protein sequence ID" value="KAE8356929.1"/>
    <property type="molecule type" value="Genomic_DNA"/>
</dbReference>
<dbReference type="SUPFAM" id="SSF55811">
    <property type="entry name" value="Nudix"/>
    <property type="match status" value="1"/>
</dbReference>
<sequence>MPQIPTFTIPPHLNKYHVPLSTFKASNPQWTNFVVGGLVFSHSPPKVLNGENEKSEPRVLLLQRALTDSLPGYWEGPGGGCEDRDESILAAVAREVLEESGLHVSRMVDLVGVAEWVKERNGTMFFVVKLTFLVEVYEAQETTGEMEGEAVRRWEDRVRLEPTEHSMFEWASEEQVRLGLGGKGKYKFLKEEGRNLLKAFRMLGQ</sequence>
<proteinExistence type="predicted"/>
<keyword evidence="4" id="KW-1185">Reference proteome</keyword>
<evidence type="ECO:0000259" key="2">
    <source>
        <dbReference type="PROSITE" id="PS51462"/>
    </source>
</evidence>
<dbReference type="InterPro" id="IPR020084">
    <property type="entry name" value="NUDIX_hydrolase_CS"/>
</dbReference>
<evidence type="ECO:0000313" key="4">
    <source>
        <dbReference type="Proteomes" id="UP000327118"/>
    </source>
</evidence>
<feature type="domain" description="Nudix hydrolase" evidence="2">
    <location>
        <begin position="30"/>
        <end position="194"/>
    </location>
</feature>
<dbReference type="AlphaFoldDB" id="A0A5N6ZJF2"/>
<dbReference type="PROSITE" id="PS51462">
    <property type="entry name" value="NUDIX"/>
    <property type="match status" value="1"/>
</dbReference>
<dbReference type="CDD" id="cd02883">
    <property type="entry name" value="NUDIX_Hydrolase"/>
    <property type="match status" value="1"/>
</dbReference>
<dbReference type="PANTHER" id="PTHR43736">
    <property type="entry name" value="ADP-RIBOSE PYROPHOSPHATASE"/>
    <property type="match status" value="1"/>
</dbReference>
<dbReference type="PANTHER" id="PTHR43736:SF1">
    <property type="entry name" value="DIHYDRONEOPTERIN TRIPHOSPHATE DIPHOSPHATASE"/>
    <property type="match status" value="1"/>
</dbReference>
<protein>
    <submittedName>
        <fullName evidence="3">NUDIX hydrolase domain-like protein</fullName>
    </submittedName>
</protein>
<dbReference type="Proteomes" id="UP000327118">
    <property type="component" value="Unassembled WGS sequence"/>
</dbReference>
<dbReference type="Pfam" id="PF00293">
    <property type="entry name" value="NUDIX"/>
    <property type="match status" value="1"/>
</dbReference>
<dbReference type="GO" id="GO:0016787">
    <property type="term" value="F:hydrolase activity"/>
    <property type="evidence" value="ECO:0007669"/>
    <property type="project" value="UniProtKB-KW"/>
</dbReference>
<gene>
    <name evidence="3" type="ORF">BDV28DRAFT_144600</name>
</gene>
<dbReference type="InterPro" id="IPR000086">
    <property type="entry name" value="NUDIX_hydrolase_dom"/>
</dbReference>
<reference evidence="4" key="1">
    <citation type="submission" date="2019-04" db="EMBL/GenBank/DDBJ databases">
        <title>Friends and foes A comparative genomics studyof 23 Aspergillus species from section Flavi.</title>
        <authorList>
            <consortium name="DOE Joint Genome Institute"/>
            <person name="Kjaerbolling I."/>
            <person name="Vesth T."/>
            <person name="Frisvad J.C."/>
            <person name="Nybo J.L."/>
            <person name="Theobald S."/>
            <person name="Kildgaard S."/>
            <person name="Isbrandt T."/>
            <person name="Kuo A."/>
            <person name="Sato A."/>
            <person name="Lyhne E.K."/>
            <person name="Kogle M.E."/>
            <person name="Wiebenga A."/>
            <person name="Kun R.S."/>
            <person name="Lubbers R.J."/>
            <person name="Makela M.R."/>
            <person name="Barry K."/>
            <person name="Chovatia M."/>
            <person name="Clum A."/>
            <person name="Daum C."/>
            <person name="Haridas S."/>
            <person name="He G."/>
            <person name="LaButti K."/>
            <person name="Lipzen A."/>
            <person name="Mondo S."/>
            <person name="Riley R."/>
            <person name="Salamov A."/>
            <person name="Simmons B.A."/>
            <person name="Magnuson J.K."/>
            <person name="Henrissat B."/>
            <person name="Mortensen U.H."/>
            <person name="Larsen T.O."/>
            <person name="Devries R.P."/>
            <person name="Grigoriev I.V."/>
            <person name="Machida M."/>
            <person name="Baker S.E."/>
            <person name="Andersen M.R."/>
        </authorList>
    </citation>
    <scope>NUCLEOTIDE SEQUENCE [LARGE SCALE GENOMIC DNA]</scope>
    <source>
        <strain evidence="4">CBS 553.77</strain>
    </source>
</reference>
<dbReference type="PROSITE" id="PS00893">
    <property type="entry name" value="NUDIX_BOX"/>
    <property type="match status" value="1"/>
</dbReference>
<evidence type="ECO:0000313" key="3">
    <source>
        <dbReference type="EMBL" id="KAE8356929.1"/>
    </source>
</evidence>
<name>A0A5N6ZJF2_9EURO</name>
<dbReference type="Gene3D" id="3.90.79.10">
    <property type="entry name" value="Nucleoside Triphosphate Pyrophosphohydrolase"/>
    <property type="match status" value="1"/>
</dbReference>
<accession>A0A5N6ZJF2</accession>
<keyword evidence="1 3" id="KW-0378">Hydrolase</keyword>
<organism evidence="3 4">
    <name type="scientific">Aspergillus coremiiformis</name>
    <dbReference type="NCBI Taxonomy" id="138285"/>
    <lineage>
        <taxon>Eukaryota</taxon>
        <taxon>Fungi</taxon>
        <taxon>Dikarya</taxon>
        <taxon>Ascomycota</taxon>
        <taxon>Pezizomycotina</taxon>
        <taxon>Eurotiomycetes</taxon>
        <taxon>Eurotiomycetidae</taxon>
        <taxon>Eurotiales</taxon>
        <taxon>Aspergillaceae</taxon>
        <taxon>Aspergillus</taxon>
        <taxon>Aspergillus subgen. Circumdati</taxon>
    </lineage>
</organism>
<dbReference type="OrthoDB" id="276276at2759"/>
<dbReference type="InterPro" id="IPR015797">
    <property type="entry name" value="NUDIX_hydrolase-like_dom_sf"/>
</dbReference>